<dbReference type="EMBL" id="JAUTBK010000002">
    <property type="protein sequence ID" value="MDQ1207201.1"/>
    <property type="molecule type" value="Genomic_DNA"/>
</dbReference>
<dbReference type="EMBL" id="JAUTBK010000002">
    <property type="protein sequence ID" value="MDQ1208969.1"/>
    <property type="molecule type" value="Genomic_DNA"/>
</dbReference>
<dbReference type="EMBL" id="JAUTBK010000002">
    <property type="protein sequence ID" value="MDQ1208827.1"/>
    <property type="molecule type" value="Genomic_DNA"/>
</dbReference>
<organism evidence="8 9">
    <name type="scientific">Acinetobacter baylyi</name>
    <dbReference type="NCBI Taxonomy" id="202950"/>
    <lineage>
        <taxon>Bacteria</taxon>
        <taxon>Pseudomonadati</taxon>
        <taxon>Pseudomonadota</taxon>
        <taxon>Gammaproteobacteria</taxon>
        <taxon>Moraxellales</taxon>
        <taxon>Moraxellaceae</taxon>
        <taxon>Acinetobacter</taxon>
    </lineage>
</organism>
<dbReference type="PANTHER" id="PTHR33609:SF1">
    <property type="entry name" value="TRANSPOSASE"/>
    <property type="match status" value="1"/>
</dbReference>
<reference evidence="8 9" key="1">
    <citation type="submission" date="2023-07" db="EMBL/GenBank/DDBJ databases">
        <title>Functional and genomic diversity of the sorghum phyllosphere microbiome.</title>
        <authorList>
            <person name="Shade A."/>
        </authorList>
    </citation>
    <scope>NUCLEOTIDE SEQUENCE [LARGE SCALE GENOMIC DNA]</scope>
    <source>
        <strain evidence="8 9">SORGH_AS_0887</strain>
    </source>
</reference>
<evidence type="ECO:0000313" key="4">
    <source>
        <dbReference type="EMBL" id="MDQ1208519.1"/>
    </source>
</evidence>
<evidence type="ECO:0000313" key="7">
    <source>
        <dbReference type="EMBL" id="MDQ1210077.1"/>
    </source>
</evidence>
<protein>
    <submittedName>
        <fullName evidence="8">Transposase</fullName>
    </submittedName>
</protein>
<comment type="similarity">
    <text evidence="1">Belongs to the transposase 8 family.</text>
</comment>
<sequence length="88" mass="10049">MKTSKFTDSQIMSILKQAESGTPVATLCREHGMSNATFYKWRAKYGGMDASLIARLKELEAENAKLKKMYAEERLKAEIIQEAMSKKW</sequence>
<evidence type="ECO:0000313" key="8">
    <source>
        <dbReference type="EMBL" id="MDQ1210108.1"/>
    </source>
</evidence>
<name>A0ABU0UZX5_ACIBI</name>
<keyword evidence="2" id="KW-0175">Coiled coil</keyword>
<dbReference type="SUPFAM" id="SSF46689">
    <property type="entry name" value="Homeodomain-like"/>
    <property type="match status" value="1"/>
</dbReference>
<dbReference type="EMBL" id="JAUTBK010000002">
    <property type="protein sequence ID" value="MDQ1208519.1"/>
    <property type="molecule type" value="Genomic_DNA"/>
</dbReference>
<evidence type="ECO:0000256" key="1">
    <source>
        <dbReference type="ARBA" id="ARBA00009964"/>
    </source>
</evidence>
<feature type="coiled-coil region" evidence="2">
    <location>
        <begin position="49"/>
        <end position="76"/>
    </location>
</feature>
<dbReference type="Proteomes" id="UP001233360">
    <property type="component" value="Unassembled WGS sequence"/>
</dbReference>
<keyword evidence="9" id="KW-1185">Reference proteome</keyword>
<proteinExistence type="inferred from homology"/>
<dbReference type="InterPro" id="IPR009057">
    <property type="entry name" value="Homeodomain-like_sf"/>
</dbReference>
<gene>
    <name evidence="3" type="ORF">QE380_000124</name>
    <name evidence="4" type="ORF">QE380_001442</name>
    <name evidence="5" type="ORF">QE380_001750</name>
    <name evidence="6" type="ORF">QE380_001892</name>
    <name evidence="7" type="ORF">QE380_003000</name>
    <name evidence="8" type="ORF">QE380_003031</name>
</gene>
<dbReference type="InterPro" id="IPR002514">
    <property type="entry name" value="Transposase_8"/>
</dbReference>
<dbReference type="Pfam" id="PF01527">
    <property type="entry name" value="HTH_Tnp_1"/>
    <property type="match status" value="1"/>
</dbReference>
<comment type="caution">
    <text evidence="8">The sequence shown here is derived from an EMBL/GenBank/DDBJ whole genome shotgun (WGS) entry which is preliminary data.</text>
</comment>
<dbReference type="EMBL" id="JAUTBK010000002">
    <property type="protein sequence ID" value="MDQ1210108.1"/>
    <property type="molecule type" value="Genomic_DNA"/>
</dbReference>
<evidence type="ECO:0000313" key="6">
    <source>
        <dbReference type="EMBL" id="MDQ1208969.1"/>
    </source>
</evidence>
<evidence type="ECO:0000256" key="2">
    <source>
        <dbReference type="SAM" id="Coils"/>
    </source>
</evidence>
<evidence type="ECO:0000313" key="5">
    <source>
        <dbReference type="EMBL" id="MDQ1208827.1"/>
    </source>
</evidence>
<dbReference type="EMBL" id="JAUTBK010000002">
    <property type="protein sequence ID" value="MDQ1210077.1"/>
    <property type="molecule type" value="Genomic_DNA"/>
</dbReference>
<dbReference type="Gene3D" id="1.10.10.60">
    <property type="entry name" value="Homeodomain-like"/>
    <property type="match status" value="1"/>
</dbReference>
<accession>A0ABU0UZX5</accession>
<evidence type="ECO:0000313" key="3">
    <source>
        <dbReference type="EMBL" id="MDQ1207201.1"/>
    </source>
</evidence>
<dbReference type="PANTHER" id="PTHR33609">
    <property type="entry name" value="LOW CALCIUM RESPONSE LOCUS PROTEIN S"/>
    <property type="match status" value="1"/>
</dbReference>
<evidence type="ECO:0000313" key="9">
    <source>
        <dbReference type="Proteomes" id="UP001233360"/>
    </source>
</evidence>
<dbReference type="InterPro" id="IPR052546">
    <property type="entry name" value="Transposase_8_domain"/>
</dbReference>